<dbReference type="RefSeq" id="WP_072854650.1">
    <property type="nucleotide sequence ID" value="NZ_FQVI01000039.1"/>
</dbReference>
<evidence type="ECO:0000256" key="8">
    <source>
        <dbReference type="PIRSR" id="PIRSR000524-1"/>
    </source>
</evidence>
<keyword evidence="3 7" id="KW-0808">Transferase</keyword>
<comment type="function">
    <text evidence="7">Involved in phosphonate degradation.</text>
</comment>
<name>A0A1M5CF12_9CLOT</name>
<keyword evidence="4 7" id="KW-0663">Pyridoxal phosphate</keyword>
<dbReference type="Gene3D" id="3.90.1150.10">
    <property type="entry name" value="Aspartate Aminotransferase, domain 1"/>
    <property type="match status" value="1"/>
</dbReference>
<evidence type="ECO:0000256" key="3">
    <source>
        <dbReference type="ARBA" id="ARBA00022679"/>
    </source>
</evidence>
<evidence type="ECO:0000259" key="10">
    <source>
        <dbReference type="Pfam" id="PF00266"/>
    </source>
</evidence>
<keyword evidence="12" id="KW-1185">Reference proteome</keyword>
<sequence length="365" mass="40925">MKNYKLLTPGPLTTTETVKKEMLFDHCTWDDDYKQITQSIRRQLLSLAHVSEEDYTVVLMQGSGTFGVESVLTSVTGDHDRLLIAANGAYGERMADIASHAGIPFLLYSQSYDKVPDSEEIRVLLEQNPDITHVAMVHSETTSGILNDIASVAKAVKSAGKAFIVDAMSSFGGVDIPVGELGIDFLVSSANKCIQGVPGFSFIICNREKLMESKGKARSLSLDLYDQWETMEKDGKWRFTSPTHVVLAFSQALKELEQEGGIPARSRRYEENNRLLIQRMKQLGIEPYIGSGHQGPIITTFFYPENHSFSFQEMYQYIKDRGYAIYPGKVTEAETFRIGNIGEIYKEDINRLCDILESFLKEKGL</sequence>
<dbReference type="InterPro" id="IPR012703">
    <property type="entry name" value="NH2EtPonate_pyrv_transaminase"/>
</dbReference>
<dbReference type="Proteomes" id="UP000184245">
    <property type="component" value="Unassembled WGS sequence"/>
</dbReference>
<dbReference type="HAMAP" id="MF_01376">
    <property type="entry name" value="PhnW_aminotrans_5"/>
    <property type="match status" value="1"/>
</dbReference>
<dbReference type="STRING" id="1122155.SAMN02745158_04123"/>
<dbReference type="Gene3D" id="3.40.640.10">
    <property type="entry name" value="Type I PLP-dependent aspartate aminotransferase-like (Major domain)"/>
    <property type="match status" value="1"/>
</dbReference>
<feature type="domain" description="Aminotransferase class V" evidence="10">
    <location>
        <begin position="33"/>
        <end position="328"/>
    </location>
</feature>
<dbReference type="NCBIfam" id="TIGR03301">
    <property type="entry name" value="PhnW-AepZ"/>
    <property type="match status" value="1"/>
</dbReference>
<dbReference type="GO" id="GO:0019700">
    <property type="term" value="P:organic phosphonate catabolic process"/>
    <property type="evidence" value="ECO:0007669"/>
    <property type="project" value="UniProtKB-UniRule"/>
</dbReference>
<evidence type="ECO:0000256" key="7">
    <source>
        <dbReference type="HAMAP-Rule" id="MF_01376"/>
    </source>
</evidence>
<dbReference type="NCBIfam" id="TIGR02326">
    <property type="entry name" value="transamin_PhnW"/>
    <property type="match status" value="1"/>
</dbReference>
<feature type="modified residue" description="N6-(pyridoxal phosphate)lysine" evidence="7 9">
    <location>
        <position position="192"/>
    </location>
</feature>
<dbReference type="PIRSF" id="PIRSF000524">
    <property type="entry name" value="SPT"/>
    <property type="match status" value="1"/>
</dbReference>
<dbReference type="InterPro" id="IPR015422">
    <property type="entry name" value="PyrdxlP-dep_Trfase_small"/>
</dbReference>
<dbReference type="InterPro" id="IPR015421">
    <property type="entry name" value="PyrdxlP-dep_Trfase_major"/>
</dbReference>
<comment type="similarity">
    <text evidence="7">Belongs to the class-V pyridoxal-phosphate-dependent aminotransferase family. PhnW subfamily.</text>
</comment>
<keyword evidence="2 7" id="KW-0032">Aminotransferase</keyword>
<reference evidence="11 12" key="1">
    <citation type="submission" date="2016-11" db="EMBL/GenBank/DDBJ databases">
        <authorList>
            <person name="Jaros S."/>
            <person name="Januszkiewicz K."/>
            <person name="Wedrychowicz H."/>
        </authorList>
    </citation>
    <scope>NUCLEOTIDE SEQUENCE [LARGE SCALE GENOMIC DNA]</scope>
    <source>
        <strain evidence="11 12">DSM 17459</strain>
    </source>
</reference>
<protein>
    <recommendedName>
        <fullName evidence="7">2-aminoethylphosphonate--pyruvate transaminase</fullName>
        <ecNumber evidence="7">2.6.1.37</ecNumber>
    </recommendedName>
    <alternativeName>
        <fullName evidence="7">2-aminoethylphosphonate aminotransferase</fullName>
    </alternativeName>
    <alternativeName>
        <fullName evidence="7">AEP transaminase</fullName>
        <shortName evidence="7">AEPT</shortName>
    </alternativeName>
</protein>
<evidence type="ECO:0000256" key="9">
    <source>
        <dbReference type="PIRSR" id="PIRSR000524-50"/>
    </source>
</evidence>
<dbReference type="PANTHER" id="PTHR42778">
    <property type="entry name" value="2-AMINOETHYLPHOSPHONATE--PYRUVATE TRANSAMINASE"/>
    <property type="match status" value="1"/>
</dbReference>
<dbReference type="NCBIfam" id="NF010006">
    <property type="entry name" value="PRK13479.1"/>
    <property type="match status" value="1"/>
</dbReference>
<evidence type="ECO:0000256" key="5">
    <source>
        <dbReference type="ARBA" id="ARBA00023317"/>
    </source>
</evidence>
<keyword evidence="5 7" id="KW-0670">Pyruvate</keyword>
<comment type="subunit">
    <text evidence="7">Homodimer.</text>
</comment>
<dbReference type="Pfam" id="PF00266">
    <property type="entry name" value="Aminotran_5"/>
    <property type="match status" value="1"/>
</dbReference>
<dbReference type="OrthoDB" id="389074at2"/>
<dbReference type="GO" id="GO:0047304">
    <property type="term" value="F:2-aminoethylphosphonate-pyruvate transaminase activity"/>
    <property type="evidence" value="ECO:0007669"/>
    <property type="project" value="UniProtKB-UniRule"/>
</dbReference>
<accession>A0A1M5CF12</accession>
<evidence type="ECO:0000256" key="1">
    <source>
        <dbReference type="ARBA" id="ARBA00001933"/>
    </source>
</evidence>
<gene>
    <name evidence="7" type="primary">phnW</name>
    <name evidence="11" type="ORF">SAMN02745158_04123</name>
</gene>
<proteinExistence type="inferred from homology"/>
<dbReference type="AlphaFoldDB" id="A0A1M5CF12"/>
<evidence type="ECO:0000313" key="12">
    <source>
        <dbReference type="Proteomes" id="UP000184245"/>
    </source>
</evidence>
<evidence type="ECO:0000256" key="2">
    <source>
        <dbReference type="ARBA" id="ARBA00022576"/>
    </source>
</evidence>
<feature type="binding site" evidence="8">
    <location>
        <position position="337"/>
    </location>
    <ligand>
        <name>substrate</name>
    </ligand>
</feature>
<dbReference type="InterPro" id="IPR024169">
    <property type="entry name" value="SP_NH2Trfase/AEP_transaminase"/>
</dbReference>
<dbReference type="InterPro" id="IPR015424">
    <property type="entry name" value="PyrdxlP-dep_Trfase"/>
</dbReference>
<dbReference type="EMBL" id="FQVI01000039">
    <property type="protein sequence ID" value="SHF53343.1"/>
    <property type="molecule type" value="Genomic_DNA"/>
</dbReference>
<dbReference type="InterPro" id="IPR000192">
    <property type="entry name" value="Aminotrans_V_dom"/>
</dbReference>
<comment type="cofactor">
    <cofactor evidence="1 7 9">
        <name>pyridoxal 5'-phosphate</name>
        <dbReference type="ChEBI" id="CHEBI:597326"/>
    </cofactor>
</comment>
<dbReference type="PANTHER" id="PTHR42778:SF1">
    <property type="entry name" value="2-AMINOETHYLPHOSPHONATE--PYRUVATE TRANSAMINASE"/>
    <property type="match status" value="1"/>
</dbReference>
<evidence type="ECO:0000313" key="11">
    <source>
        <dbReference type="EMBL" id="SHF53343.1"/>
    </source>
</evidence>
<evidence type="ECO:0000256" key="4">
    <source>
        <dbReference type="ARBA" id="ARBA00022898"/>
    </source>
</evidence>
<organism evidence="11 12">
    <name type="scientific">Lactonifactor longoviformis DSM 17459</name>
    <dbReference type="NCBI Taxonomy" id="1122155"/>
    <lineage>
        <taxon>Bacteria</taxon>
        <taxon>Bacillati</taxon>
        <taxon>Bacillota</taxon>
        <taxon>Clostridia</taxon>
        <taxon>Eubacteriales</taxon>
        <taxon>Clostridiaceae</taxon>
        <taxon>Lactonifactor</taxon>
    </lineage>
</organism>
<dbReference type="SUPFAM" id="SSF53383">
    <property type="entry name" value="PLP-dependent transferases"/>
    <property type="match status" value="1"/>
</dbReference>
<evidence type="ECO:0000256" key="6">
    <source>
        <dbReference type="ARBA" id="ARBA00049460"/>
    </source>
</evidence>
<comment type="catalytic activity">
    <reaction evidence="6 7">
        <text>(2-aminoethyl)phosphonate + pyruvate = phosphonoacetaldehyde + L-alanine</text>
        <dbReference type="Rhea" id="RHEA:17021"/>
        <dbReference type="ChEBI" id="CHEBI:15361"/>
        <dbReference type="ChEBI" id="CHEBI:57418"/>
        <dbReference type="ChEBI" id="CHEBI:57972"/>
        <dbReference type="ChEBI" id="CHEBI:58383"/>
        <dbReference type="EC" id="2.6.1.37"/>
    </reaction>
</comment>
<dbReference type="EC" id="2.6.1.37" evidence="7"/>